<dbReference type="Proteomes" id="UP000285961">
    <property type="component" value="Unassembled WGS sequence"/>
</dbReference>
<keyword evidence="3 4" id="KW-0648">Protein biosynthesis</keyword>
<gene>
    <name evidence="4 7" type="primary">prfB</name>
    <name evidence="7" type="ORF">C4532_02365</name>
</gene>
<keyword evidence="4" id="KW-0963">Cytoplasm</keyword>
<dbReference type="Pfam" id="PF00472">
    <property type="entry name" value="RF-1"/>
    <property type="match status" value="1"/>
</dbReference>
<name>A0A419F802_9BACT</name>
<dbReference type="InterPro" id="IPR005139">
    <property type="entry name" value="PCRF"/>
</dbReference>
<dbReference type="FunFam" id="3.30.160.20:FF:000010">
    <property type="entry name" value="Peptide chain release factor 2"/>
    <property type="match status" value="1"/>
</dbReference>
<dbReference type="GO" id="GO:0005737">
    <property type="term" value="C:cytoplasm"/>
    <property type="evidence" value="ECO:0007669"/>
    <property type="project" value="UniProtKB-SubCell"/>
</dbReference>
<comment type="function">
    <text evidence="4">Peptide chain release factor 2 directs the termination of translation in response to the peptide chain termination codons UGA and UAA.</text>
</comment>
<dbReference type="InterPro" id="IPR004374">
    <property type="entry name" value="PrfB"/>
</dbReference>
<keyword evidence="2 4" id="KW-0488">Methylation</keyword>
<evidence type="ECO:0000256" key="3">
    <source>
        <dbReference type="ARBA" id="ARBA00022917"/>
    </source>
</evidence>
<dbReference type="NCBIfam" id="TIGR00020">
    <property type="entry name" value="prfB"/>
    <property type="match status" value="1"/>
</dbReference>
<dbReference type="Gene3D" id="3.30.70.1660">
    <property type="match status" value="1"/>
</dbReference>
<dbReference type="Gene3D" id="3.30.160.20">
    <property type="match status" value="1"/>
</dbReference>
<dbReference type="Pfam" id="PF03462">
    <property type="entry name" value="PCRF"/>
    <property type="match status" value="1"/>
</dbReference>
<dbReference type="PANTHER" id="PTHR43116:SF3">
    <property type="entry name" value="CLASS I PEPTIDE CHAIN RELEASE FACTOR"/>
    <property type="match status" value="1"/>
</dbReference>
<dbReference type="PROSITE" id="PS00745">
    <property type="entry name" value="RF_PROK_I"/>
    <property type="match status" value="1"/>
</dbReference>
<dbReference type="SUPFAM" id="SSF75620">
    <property type="entry name" value="Release factor"/>
    <property type="match status" value="1"/>
</dbReference>
<evidence type="ECO:0000256" key="1">
    <source>
        <dbReference type="ARBA" id="ARBA00010835"/>
    </source>
</evidence>
<dbReference type="GO" id="GO:0016149">
    <property type="term" value="F:translation release factor activity, codon specific"/>
    <property type="evidence" value="ECO:0007669"/>
    <property type="project" value="UniProtKB-UniRule"/>
</dbReference>
<accession>A0A419F802</accession>
<feature type="modified residue" description="N5-methylglutamine" evidence="4">
    <location>
        <position position="231"/>
    </location>
</feature>
<comment type="subcellular location">
    <subcellularLocation>
        <location evidence="4">Cytoplasm</location>
    </subcellularLocation>
</comment>
<evidence type="ECO:0000256" key="5">
    <source>
        <dbReference type="NCBIfam" id="TIGR00020"/>
    </source>
</evidence>
<dbReference type="PANTHER" id="PTHR43116">
    <property type="entry name" value="PEPTIDE CHAIN RELEASE FACTOR 2"/>
    <property type="match status" value="1"/>
</dbReference>
<organism evidence="7 8">
    <name type="scientific">Candidatus Abyssobacteria bacterium SURF_17</name>
    <dbReference type="NCBI Taxonomy" id="2093361"/>
    <lineage>
        <taxon>Bacteria</taxon>
        <taxon>Pseudomonadati</taxon>
        <taxon>Candidatus Hydrogenedentota</taxon>
        <taxon>Candidatus Abyssobacteria</taxon>
    </lineage>
</organism>
<comment type="caution">
    <text evidence="7">The sequence shown here is derived from an EMBL/GenBank/DDBJ whole genome shotgun (WGS) entry which is preliminary data.</text>
</comment>
<proteinExistence type="inferred from homology"/>
<comment type="similarity">
    <text evidence="1 4">Belongs to the prokaryotic/mitochondrial release factor family.</text>
</comment>
<comment type="PTM">
    <text evidence="4">Methylated by PrmC. Methylation increases the termination efficiency of RF2.</text>
</comment>
<protein>
    <recommendedName>
        <fullName evidence="4 5">Peptide chain release factor 2</fullName>
        <shortName evidence="4">RF-2</shortName>
    </recommendedName>
</protein>
<evidence type="ECO:0000259" key="6">
    <source>
        <dbReference type="PROSITE" id="PS00745"/>
    </source>
</evidence>
<sequence>MIAFDPVAIKNEVDELEKRVSAPDFWADAEAAQKTLKKLSSLKASLTEVETLGTRQKELAELIELTEQEADLSLETEIRTHLAELEREVDDWVRRSMLTGETDKNDAIVTIHAGAGGTEACDWVSMLLRMYTRWAERHGCTVEVLDMLEGDEAGVKSVTFSVKGEDAYGYLKGEDGVHRLVRISPFDANKRRHTSFASVEVIADVEDDIVIEVNDADIRVDTFRASGAGGQHVNKTSSAVRITHYPTGIVVQCQNERSQHKNRAMAMKLLRARLYDHYRKQREAELAAQRGKQEEIAWGSQIRSYVLQPYQMVKDHRTGVEVGNVTAVLDGDLDTFITGYLHTQLAK</sequence>
<dbReference type="SMART" id="SM00937">
    <property type="entry name" value="PCRF"/>
    <property type="match status" value="1"/>
</dbReference>
<dbReference type="Gene3D" id="1.20.58.410">
    <property type="entry name" value="Release factor"/>
    <property type="match status" value="1"/>
</dbReference>
<reference evidence="7 8" key="1">
    <citation type="journal article" date="2017" name="ISME J.">
        <title>Energy and carbon metabolisms in a deep terrestrial subsurface fluid microbial community.</title>
        <authorList>
            <person name="Momper L."/>
            <person name="Jungbluth S.P."/>
            <person name="Lee M.D."/>
            <person name="Amend J.P."/>
        </authorList>
    </citation>
    <scope>NUCLEOTIDE SEQUENCE [LARGE SCALE GENOMIC DNA]</scope>
    <source>
        <strain evidence="7">SURF_17</strain>
    </source>
</reference>
<evidence type="ECO:0000256" key="4">
    <source>
        <dbReference type="HAMAP-Rule" id="MF_00094"/>
    </source>
</evidence>
<dbReference type="InterPro" id="IPR000352">
    <property type="entry name" value="Pep_chain_release_fac_I"/>
</dbReference>
<evidence type="ECO:0000313" key="8">
    <source>
        <dbReference type="Proteomes" id="UP000285961"/>
    </source>
</evidence>
<feature type="domain" description="Prokaryotic-type class I peptide chain release factors" evidence="6">
    <location>
        <begin position="224"/>
        <end position="240"/>
    </location>
</feature>
<evidence type="ECO:0000313" key="7">
    <source>
        <dbReference type="EMBL" id="RJP74535.1"/>
    </source>
</evidence>
<dbReference type="InterPro" id="IPR045853">
    <property type="entry name" value="Pep_chain_release_fac_I_sf"/>
</dbReference>
<dbReference type="AlphaFoldDB" id="A0A419F802"/>
<dbReference type="EMBL" id="QZKI01000014">
    <property type="protein sequence ID" value="RJP74535.1"/>
    <property type="molecule type" value="Genomic_DNA"/>
</dbReference>
<evidence type="ECO:0000256" key="2">
    <source>
        <dbReference type="ARBA" id="ARBA00022481"/>
    </source>
</evidence>
<dbReference type="HAMAP" id="MF_00094">
    <property type="entry name" value="Rel_fac_2"/>
    <property type="match status" value="1"/>
</dbReference>